<evidence type="ECO:0000313" key="2">
    <source>
        <dbReference type="Proteomes" id="UP000005443"/>
    </source>
</evidence>
<reference evidence="1 2" key="1">
    <citation type="journal article" date="2012" name="J. Bacteriol.">
        <title>Complete genome sequence of Rickettsia slovaca, the agent of tick-borne lymphadenitis.</title>
        <authorList>
            <person name="Fournier P.E."/>
            <person name="El Karkouri K."/>
            <person name="Robert C."/>
            <person name="Medigue C."/>
            <person name="Raoult D."/>
        </authorList>
    </citation>
    <scope>NUCLEOTIDE SEQUENCE [LARGE SCALE GENOMIC DNA]</scope>
    <source>
        <strain evidence="1 2">13-B</strain>
    </source>
</reference>
<name>A0ABM5MP21_RICS1</name>
<evidence type="ECO:0000313" key="1">
    <source>
        <dbReference type="EMBL" id="AEV92379.1"/>
    </source>
</evidence>
<keyword evidence="2" id="KW-1185">Reference proteome</keyword>
<protein>
    <submittedName>
        <fullName evidence="1">Uncharacterized protein</fullName>
    </submittedName>
</protein>
<accession>A0ABM5MP21</accession>
<organism evidence="1 2">
    <name type="scientific">Rickettsia slovaca (strain 13-B)</name>
    <dbReference type="NCBI Taxonomy" id="941638"/>
    <lineage>
        <taxon>Bacteria</taxon>
        <taxon>Pseudomonadati</taxon>
        <taxon>Pseudomonadota</taxon>
        <taxon>Alphaproteobacteria</taxon>
        <taxon>Rickettsiales</taxon>
        <taxon>Rickettsiaceae</taxon>
        <taxon>Rickettsieae</taxon>
        <taxon>Rickettsia</taxon>
        <taxon>spotted fever group</taxon>
    </lineage>
</organism>
<gene>
    <name evidence="1" type="ordered locus">Rsl_924</name>
</gene>
<sequence length="49" mass="5592">MGKKYAGKQIQVLTSSDGTIIIKPGKFIPYNEMWLYRNNNNEVFDKAIG</sequence>
<dbReference type="Proteomes" id="UP000005443">
    <property type="component" value="Chromosome"/>
</dbReference>
<dbReference type="EMBL" id="CP002428">
    <property type="protein sequence ID" value="AEV92379.1"/>
    <property type="molecule type" value="Genomic_DNA"/>
</dbReference>
<proteinExistence type="predicted"/>